<proteinExistence type="predicted"/>
<evidence type="ECO:0000313" key="1">
    <source>
        <dbReference type="EMBL" id="KAL2711459.1"/>
    </source>
</evidence>
<keyword evidence="2" id="KW-1185">Reference proteome</keyword>
<dbReference type="AlphaFoldDB" id="A0ABD1ZSV0"/>
<dbReference type="EMBL" id="JAUDFV010000174">
    <property type="protein sequence ID" value="KAL2711459.1"/>
    <property type="molecule type" value="Genomic_DNA"/>
</dbReference>
<protein>
    <submittedName>
        <fullName evidence="1">Cordon-bleu protein-like 1</fullName>
    </submittedName>
</protein>
<sequence>MLCLKKRRTYSFTQGTCVDLPRRSKKDVARYEGSLNMAITTLPRKNRIERYSQFEYSSATIKSKIKVADR</sequence>
<accession>A0ABD1ZSV0</accession>
<gene>
    <name evidence="1" type="ORF">V1478_018960</name>
</gene>
<reference evidence="1 2" key="1">
    <citation type="journal article" date="2024" name="Ann. Entomol. Soc. Am.">
        <title>Genomic analyses of the southern and eastern yellowjacket wasps (Hymenoptera: Vespidae) reveal evolutionary signatures of social life.</title>
        <authorList>
            <person name="Catto M.A."/>
            <person name="Caine P.B."/>
            <person name="Orr S.E."/>
            <person name="Hunt B.G."/>
            <person name="Goodisman M.A.D."/>
        </authorList>
    </citation>
    <scope>NUCLEOTIDE SEQUENCE [LARGE SCALE GENOMIC DNA]</scope>
    <source>
        <strain evidence="1">233</strain>
        <tissue evidence="1">Head and thorax</tissue>
    </source>
</reference>
<name>A0ABD1ZSV0_VESSQ</name>
<comment type="caution">
    <text evidence="1">The sequence shown here is derived from an EMBL/GenBank/DDBJ whole genome shotgun (WGS) entry which is preliminary data.</text>
</comment>
<evidence type="ECO:0000313" key="2">
    <source>
        <dbReference type="Proteomes" id="UP001607302"/>
    </source>
</evidence>
<dbReference type="Proteomes" id="UP001607302">
    <property type="component" value="Unassembled WGS sequence"/>
</dbReference>
<organism evidence="1 2">
    <name type="scientific">Vespula squamosa</name>
    <name type="common">Southern yellow jacket</name>
    <name type="synonym">Wasp</name>
    <dbReference type="NCBI Taxonomy" id="30214"/>
    <lineage>
        <taxon>Eukaryota</taxon>
        <taxon>Metazoa</taxon>
        <taxon>Ecdysozoa</taxon>
        <taxon>Arthropoda</taxon>
        <taxon>Hexapoda</taxon>
        <taxon>Insecta</taxon>
        <taxon>Pterygota</taxon>
        <taxon>Neoptera</taxon>
        <taxon>Endopterygota</taxon>
        <taxon>Hymenoptera</taxon>
        <taxon>Apocrita</taxon>
        <taxon>Aculeata</taxon>
        <taxon>Vespoidea</taxon>
        <taxon>Vespidae</taxon>
        <taxon>Vespinae</taxon>
        <taxon>Vespula</taxon>
    </lineage>
</organism>